<dbReference type="GO" id="GO:0008195">
    <property type="term" value="F:phosphatidate phosphatase activity"/>
    <property type="evidence" value="ECO:0007669"/>
    <property type="project" value="TreeGrafter"/>
</dbReference>
<comment type="caution">
    <text evidence="8">The sequence shown here is derived from an EMBL/GenBank/DDBJ whole genome shotgun (WGS) entry which is preliminary data.</text>
</comment>
<keyword evidence="5 6" id="KW-0472">Membrane</keyword>
<keyword evidence="3 6" id="KW-0812">Transmembrane</keyword>
<dbReference type="GO" id="GO:0005886">
    <property type="term" value="C:plasma membrane"/>
    <property type="evidence" value="ECO:0007669"/>
    <property type="project" value="TreeGrafter"/>
</dbReference>
<comment type="similarity">
    <text evidence="2">Belongs to the PA-phosphatase related phosphoesterase family.</text>
</comment>
<dbReference type="GO" id="GO:0006644">
    <property type="term" value="P:phospholipid metabolic process"/>
    <property type="evidence" value="ECO:0007669"/>
    <property type="project" value="InterPro"/>
</dbReference>
<dbReference type="PANTHER" id="PTHR10165">
    <property type="entry name" value="LIPID PHOSPHATE PHOSPHATASE"/>
    <property type="match status" value="1"/>
</dbReference>
<dbReference type="Gene3D" id="1.20.144.10">
    <property type="entry name" value="Phosphatidic acid phosphatase type 2/haloperoxidase"/>
    <property type="match status" value="1"/>
</dbReference>
<organism evidence="8 9">
    <name type="scientific">Laodelphax striatellus</name>
    <name type="common">Small brown planthopper</name>
    <name type="synonym">Delphax striatella</name>
    <dbReference type="NCBI Taxonomy" id="195883"/>
    <lineage>
        <taxon>Eukaryota</taxon>
        <taxon>Metazoa</taxon>
        <taxon>Ecdysozoa</taxon>
        <taxon>Arthropoda</taxon>
        <taxon>Hexapoda</taxon>
        <taxon>Insecta</taxon>
        <taxon>Pterygota</taxon>
        <taxon>Neoptera</taxon>
        <taxon>Paraneoptera</taxon>
        <taxon>Hemiptera</taxon>
        <taxon>Auchenorrhyncha</taxon>
        <taxon>Fulgoroidea</taxon>
        <taxon>Delphacidae</taxon>
        <taxon>Criomorphinae</taxon>
        <taxon>Laodelphax</taxon>
    </lineage>
</organism>
<reference evidence="8 9" key="1">
    <citation type="journal article" date="2017" name="Gigascience">
        <title>Genome sequence of the small brown planthopper, Laodelphax striatellus.</title>
        <authorList>
            <person name="Zhu J."/>
            <person name="Jiang F."/>
            <person name="Wang X."/>
            <person name="Yang P."/>
            <person name="Bao Y."/>
            <person name="Zhao W."/>
            <person name="Wang W."/>
            <person name="Lu H."/>
            <person name="Wang Q."/>
            <person name="Cui N."/>
            <person name="Li J."/>
            <person name="Chen X."/>
            <person name="Luo L."/>
            <person name="Yu J."/>
            <person name="Kang L."/>
            <person name="Cui F."/>
        </authorList>
    </citation>
    <scope>NUCLEOTIDE SEQUENCE [LARGE SCALE GENOMIC DNA]</scope>
    <source>
        <strain evidence="8">Lst14</strain>
    </source>
</reference>
<name>A0A482WPZ7_LAOST</name>
<feature type="transmembrane region" description="Helical" evidence="6">
    <location>
        <begin position="261"/>
        <end position="280"/>
    </location>
</feature>
<feature type="transmembrane region" description="Helical" evidence="6">
    <location>
        <begin position="229"/>
        <end position="249"/>
    </location>
</feature>
<proteinExistence type="inferred from homology"/>
<feature type="domain" description="Phosphatidic acid phosphatase type 2/haloperoxidase" evidence="7">
    <location>
        <begin position="132"/>
        <end position="276"/>
    </location>
</feature>
<evidence type="ECO:0000256" key="5">
    <source>
        <dbReference type="ARBA" id="ARBA00023136"/>
    </source>
</evidence>
<dbReference type="InParanoid" id="A0A482WPZ7"/>
<dbReference type="CDD" id="cd03384">
    <property type="entry name" value="PAP2_wunen"/>
    <property type="match status" value="1"/>
</dbReference>
<evidence type="ECO:0000256" key="3">
    <source>
        <dbReference type="ARBA" id="ARBA00022692"/>
    </source>
</evidence>
<dbReference type="PANTHER" id="PTHR10165:SF103">
    <property type="entry name" value="PHOSPHOLIPID PHOSPHATASE HOMOLOG 1.2 HOMOLOG"/>
    <property type="match status" value="1"/>
</dbReference>
<dbReference type="Pfam" id="PF01569">
    <property type="entry name" value="PAP2"/>
    <property type="match status" value="1"/>
</dbReference>
<evidence type="ECO:0000313" key="9">
    <source>
        <dbReference type="Proteomes" id="UP000291343"/>
    </source>
</evidence>
<feature type="transmembrane region" description="Helical" evidence="6">
    <location>
        <begin position="127"/>
        <end position="149"/>
    </location>
</feature>
<feature type="transmembrane region" description="Helical" evidence="6">
    <location>
        <begin position="39"/>
        <end position="62"/>
    </location>
</feature>
<keyword evidence="4 6" id="KW-1133">Transmembrane helix</keyword>
<dbReference type="GO" id="GO:0046839">
    <property type="term" value="P:phospholipid dephosphorylation"/>
    <property type="evidence" value="ECO:0007669"/>
    <property type="project" value="TreeGrafter"/>
</dbReference>
<dbReference type="InterPro" id="IPR036938">
    <property type="entry name" value="PAP2/HPO_sf"/>
</dbReference>
<dbReference type="SUPFAM" id="SSF48317">
    <property type="entry name" value="Acid phosphatase/Vanadium-dependent haloperoxidase"/>
    <property type="match status" value="1"/>
</dbReference>
<sequence length="306" mass="34526">MNCARLLFDKFFCVHFRKVDKFLRTGMASLFGPFNQRMIIDFICIISVGVALLVFELFGTPFKSGFYCSDTSIRYPYYESTVSTGVLAIVALLFPVLIMMVCEGVYLFESSTPRDSWNSISLRLASLCYHFCGLFIFGAGLCQMTVTIAKYTVGRLRPHFFAVCQPSVNCNTRDPYDYVTDYLCTAAGSDDKTLDARLSFPSGHASMAFYSATYTVLYLQKRMPWRVSVVISHLIQALLIFGAWFTALTRIQNNMHHWGDVLVGLIIGIFWAIFFVKFVVNLHLTASSESETSIHRSSRDTSNVAV</sequence>
<dbReference type="InterPro" id="IPR043216">
    <property type="entry name" value="PAP-like"/>
</dbReference>
<comment type="subcellular location">
    <subcellularLocation>
        <location evidence="1">Membrane</location>
        <topology evidence="1">Multi-pass membrane protein</topology>
    </subcellularLocation>
</comment>
<dbReference type="EMBL" id="QKKF02029694">
    <property type="protein sequence ID" value="RZF35090.1"/>
    <property type="molecule type" value="Genomic_DNA"/>
</dbReference>
<dbReference type="GO" id="GO:0007165">
    <property type="term" value="P:signal transduction"/>
    <property type="evidence" value="ECO:0007669"/>
    <property type="project" value="TreeGrafter"/>
</dbReference>
<evidence type="ECO:0000313" key="8">
    <source>
        <dbReference type="EMBL" id="RZF35090.1"/>
    </source>
</evidence>
<dbReference type="STRING" id="195883.A0A482WPZ7"/>
<feature type="transmembrane region" description="Helical" evidence="6">
    <location>
        <begin position="198"/>
        <end position="217"/>
    </location>
</feature>
<keyword evidence="9" id="KW-1185">Reference proteome</keyword>
<gene>
    <name evidence="8" type="ORF">LSTR_LSTR009682</name>
</gene>
<dbReference type="SMART" id="SM00014">
    <property type="entry name" value="acidPPc"/>
    <property type="match status" value="1"/>
</dbReference>
<evidence type="ECO:0000259" key="7">
    <source>
        <dbReference type="SMART" id="SM00014"/>
    </source>
</evidence>
<dbReference type="InterPro" id="IPR000326">
    <property type="entry name" value="PAP2/HPO"/>
</dbReference>
<feature type="transmembrane region" description="Helical" evidence="6">
    <location>
        <begin position="82"/>
        <end position="106"/>
    </location>
</feature>
<evidence type="ECO:0000256" key="2">
    <source>
        <dbReference type="ARBA" id="ARBA00008816"/>
    </source>
</evidence>
<dbReference type="AlphaFoldDB" id="A0A482WPZ7"/>
<accession>A0A482WPZ7</accession>
<evidence type="ECO:0000256" key="1">
    <source>
        <dbReference type="ARBA" id="ARBA00004141"/>
    </source>
</evidence>
<evidence type="ECO:0000256" key="4">
    <source>
        <dbReference type="ARBA" id="ARBA00022989"/>
    </source>
</evidence>
<evidence type="ECO:0000256" key="6">
    <source>
        <dbReference type="SAM" id="Phobius"/>
    </source>
</evidence>
<protein>
    <recommendedName>
        <fullName evidence="7">Phosphatidic acid phosphatase type 2/haloperoxidase domain-containing protein</fullName>
    </recommendedName>
</protein>
<dbReference type="OrthoDB" id="8907274at2759"/>
<dbReference type="Proteomes" id="UP000291343">
    <property type="component" value="Unassembled WGS sequence"/>
</dbReference>